<keyword evidence="2" id="KW-0808">Transferase</keyword>
<dbReference type="Proteomes" id="UP000708148">
    <property type="component" value="Unassembled WGS sequence"/>
</dbReference>
<sequence>MGPEPALPMFTFVFNEIVCSLSIDTFSIVLRFSTAAWCCHSVMLIKKVGDELMNEFIQVLQYLGEEEDMQVVVEPDMYTRLAKSHPHFGFVHTYDENEVNRLGECVDFVACLGGDGVILHASHLFGEVIPPVICFHLGSLGFLTNHLFSEYRQALRNVIYGCADTSPCSIPDSFSAGVLITLRMRLLCEVMRKGQEAPVQSYEVLNEVVVDRGASPYLTNIECLERGRMITRVQADGIILATPTGSTAYSVAAGGSMVHPNVPAMLITPICPHSLTFRPVVLPDYADVELKIPEGSRSTGWVSFDGRERRELCAGDSVRVRMSRHPVPTISKEDQTGDWFHSLEKCFGWNERLQQKPLD</sequence>
<comment type="similarity">
    <text evidence="1">Belongs to the NAD kinase family.</text>
</comment>
<dbReference type="Gene3D" id="3.40.50.10330">
    <property type="entry name" value="Probable inorganic polyphosphate/atp-NAD kinase, domain 1"/>
    <property type="match status" value="1"/>
</dbReference>
<accession>A0A8S1J9E8</accession>
<dbReference type="Gene3D" id="2.60.200.30">
    <property type="entry name" value="Probable inorganic polyphosphate/atp-NAD kinase, domain 2"/>
    <property type="match status" value="1"/>
</dbReference>
<evidence type="ECO:0000256" key="3">
    <source>
        <dbReference type="ARBA" id="ARBA00022741"/>
    </source>
</evidence>
<dbReference type="GO" id="GO:0019674">
    <property type="term" value="P:NAD+ metabolic process"/>
    <property type="evidence" value="ECO:0007669"/>
    <property type="project" value="InterPro"/>
</dbReference>
<reference evidence="8" key="1">
    <citation type="submission" date="2020-12" db="EMBL/GenBank/DDBJ databases">
        <authorList>
            <person name="Iha C."/>
        </authorList>
    </citation>
    <scope>NUCLEOTIDE SEQUENCE</scope>
</reference>
<dbReference type="GO" id="GO:0005524">
    <property type="term" value="F:ATP binding"/>
    <property type="evidence" value="ECO:0007669"/>
    <property type="project" value="UniProtKB-KW"/>
</dbReference>
<dbReference type="HAMAP" id="MF_00361">
    <property type="entry name" value="NAD_kinase"/>
    <property type="match status" value="1"/>
</dbReference>
<dbReference type="OrthoDB" id="24581at2759"/>
<keyword evidence="9" id="KW-1185">Reference proteome</keyword>
<dbReference type="EMBL" id="CAJHUC010002452">
    <property type="protein sequence ID" value="CAD7703844.1"/>
    <property type="molecule type" value="Genomic_DNA"/>
</dbReference>
<dbReference type="InterPro" id="IPR016064">
    <property type="entry name" value="NAD/diacylglycerol_kinase_sf"/>
</dbReference>
<keyword evidence="4" id="KW-0418">Kinase</keyword>
<evidence type="ECO:0008006" key="10">
    <source>
        <dbReference type="Google" id="ProtNLM"/>
    </source>
</evidence>
<dbReference type="Pfam" id="PF20143">
    <property type="entry name" value="NAD_kinase_C"/>
    <property type="match status" value="1"/>
</dbReference>
<organism evidence="8 9">
    <name type="scientific">Ostreobium quekettii</name>
    <dbReference type="NCBI Taxonomy" id="121088"/>
    <lineage>
        <taxon>Eukaryota</taxon>
        <taxon>Viridiplantae</taxon>
        <taxon>Chlorophyta</taxon>
        <taxon>core chlorophytes</taxon>
        <taxon>Ulvophyceae</taxon>
        <taxon>TCBD clade</taxon>
        <taxon>Bryopsidales</taxon>
        <taxon>Ostreobineae</taxon>
        <taxon>Ostreobiaceae</taxon>
        <taxon>Ostreobium</taxon>
    </lineage>
</organism>
<dbReference type="FunFam" id="2.60.200.30:FF:000009">
    <property type="entry name" value="Poly(P)/ATP NAD kinase"/>
    <property type="match status" value="1"/>
</dbReference>
<keyword evidence="3" id="KW-0547">Nucleotide-binding</keyword>
<dbReference type="Pfam" id="PF01513">
    <property type="entry name" value="NAD_kinase"/>
    <property type="match status" value="1"/>
</dbReference>
<dbReference type="InterPro" id="IPR017438">
    <property type="entry name" value="ATP-NAD_kinase_N"/>
</dbReference>
<proteinExistence type="inferred from homology"/>
<protein>
    <recommendedName>
        <fullName evidence="10">NAD(+) kinase</fullName>
    </recommendedName>
</protein>
<gene>
    <name evidence="8" type="ORF">OSTQU699_LOCUS9201</name>
</gene>
<evidence type="ECO:0000256" key="7">
    <source>
        <dbReference type="ARBA" id="ARBA00023027"/>
    </source>
</evidence>
<keyword evidence="6" id="KW-0521">NADP</keyword>
<evidence type="ECO:0000256" key="6">
    <source>
        <dbReference type="ARBA" id="ARBA00022857"/>
    </source>
</evidence>
<name>A0A8S1J9E8_9CHLO</name>
<dbReference type="PANTHER" id="PTHR20275:SF6">
    <property type="entry name" value="NAD KINASE 2, CHLOROPLASTIC"/>
    <property type="match status" value="1"/>
</dbReference>
<evidence type="ECO:0000313" key="9">
    <source>
        <dbReference type="Proteomes" id="UP000708148"/>
    </source>
</evidence>
<evidence type="ECO:0000256" key="5">
    <source>
        <dbReference type="ARBA" id="ARBA00022840"/>
    </source>
</evidence>
<comment type="caution">
    <text evidence="8">The sequence shown here is derived from an EMBL/GenBank/DDBJ whole genome shotgun (WGS) entry which is preliminary data.</text>
</comment>
<dbReference type="InterPro" id="IPR017437">
    <property type="entry name" value="ATP-NAD_kinase_PpnK-typ_C"/>
</dbReference>
<evidence type="ECO:0000256" key="4">
    <source>
        <dbReference type="ARBA" id="ARBA00022777"/>
    </source>
</evidence>
<dbReference type="PANTHER" id="PTHR20275">
    <property type="entry name" value="NAD KINASE"/>
    <property type="match status" value="1"/>
</dbReference>
<dbReference type="GO" id="GO:0006741">
    <property type="term" value="P:NADP+ biosynthetic process"/>
    <property type="evidence" value="ECO:0007669"/>
    <property type="project" value="InterPro"/>
</dbReference>
<evidence type="ECO:0000313" key="8">
    <source>
        <dbReference type="EMBL" id="CAD7703844.1"/>
    </source>
</evidence>
<dbReference type="SUPFAM" id="SSF111331">
    <property type="entry name" value="NAD kinase/diacylglycerol kinase-like"/>
    <property type="match status" value="1"/>
</dbReference>
<dbReference type="AlphaFoldDB" id="A0A8S1J9E8"/>
<evidence type="ECO:0000256" key="1">
    <source>
        <dbReference type="ARBA" id="ARBA00010995"/>
    </source>
</evidence>
<keyword evidence="5" id="KW-0067">ATP-binding</keyword>
<dbReference type="GO" id="GO:0003951">
    <property type="term" value="F:NAD+ kinase activity"/>
    <property type="evidence" value="ECO:0007669"/>
    <property type="project" value="InterPro"/>
</dbReference>
<keyword evidence="7" id="KW-0520">NAD</keyword>
<dbReference type="InterPro" id="IPR002504">
    <property type="entry name" value="NADK"/>
</dbReference>
<evidence type="ECO:0000256" key="2">
    <source>
        <dbReference type="ARBA" id="ARBA00022679"/>
    </source>
</evidence>